<feature type="domain" description="RRM" evidence="4">
    <location>
        <begin position="198"/>
        <end position="271"/>
    </location>
</feature>
<protein>
    <recommendedName>
        <fullName evidence="4">RRM domain-containing protein</fullName>
    </recommendedName>
</protein>
<dbReference type="PROSITE" id="PS50102">
    <property type="entry name" value="RRM"/>
    <property type="match status" value="2"/>
</dbReference>
<reference evidence="5 6" key="1">
    <citation type="submission" date="2024-04" db="EMBL/GenBank/DDBJ databases">
        <title>Tritrichomonas musculus Genome.</title>
        <authorList>
            <person name="Alves-Ferreira E."/>
            <person name="Grigg M."/>
            <person name="Lorenzi H."/>
            <person name="Galac M."/>
        </authorList>
    </citation>
    <scope>NUCLEOTIDE SEQUENCE [LARGE SCALE GENOMIC DNA]</scope>
    <source>
        <strain evidence="5 6">EAF2021</strain>
    </source>
</reference>
<feature type="domain" description="RRM" evidence="4">
    <location>
        <begin position="114"/>
        <end position="185"/>
    </location>
</feature>
<dbReference type="EMBL" id="JAPFFF010000058">
    <property type="protein sequence ID" value="KAK8837699.1"/>
    <property type="molecule type" value="Genomic_DNA"/>
</dbReference>
<proteinExistence type="predicted"/>
<dbReference type="InterPro" id="IPR035979">
    <property type="entry name" value="RBD_domain_sf"/>
</dbReference>
<accession>A0ABR2GUT8</accession>
<name>A0ABR2GUT8_9EUKA</name>
<feature type="region of interest" description="Disordered" evidence="3">
    <location>
        <begin position="49"/>
        <end position="76"/>
    </location>
</feature>
<evidence type="ECO:0000256" key="2">
    <source>
        <dbReference type="PROSITE-ProRule" id="PRU00176"/>
    </source>
</evidence>
<dbReference type="SUPFAM" id="SSF54928">
    <property type="entry name" value="RNA-binding domain, RBD"/>
    <property type="match status" value="1"/>
</dbReference>
<sequence>MISDDIEIWKSYLETPPNFAIDRPPPIFPFGNNFPFDLIYDENDEEDYYNNDEYLSHSPSISNPNSPSTSSSPQTFYHIQPTSVNSLDNLKKIEPVSFPPGIASINPNGEFENRTLLISNLPSNVTNSELETSFCSYGDIENINLRDINRGIARIRFYDIRSSQWARVTETRIRSNIVFKSFAPLEEVTNPRKPPNNGTIVIFHLPTAITDEELSTIFSQFGEIRQIRSTPLKQNQKFVEFYDIRNAEIALKSMNGQIIKKSRVSIEFSLPGGFRKNGATFNKNVSFPTIERNRPKNSY</sequence>
<evidence type="ECO:0000256" key="1">
    <source>
        <dbReference type="ARBA" id="ARBA00022884"/>
    </source>
</evidence>
<dbReference type="InterPro" id="IPR012677">
    <property type="entry name" value="Nucleotide-bd_a/b_plait_sf"/>
</dbReference>
<evidence type="ECO:0000256" key="3">
    <source>
        <dbReference type="SAM" id="MobiDB-lite"/>
    </source>
</evidence>
<dbReference type="CDD" id="cd12276">
    <property type="entry name" value="RRM2_MEI2_EAR1_like"/>
    <property type="match status" value="1"/>
</dbReference>
<dbReference type="InterPro" id="IPR000504">
    <property type="entry name" value="RRM_dom"/>
</dbReference>
<organism evidence="5 6">
    <name type="scientific">Tritrichomonas musculus</name>
    <dbReference type="NCBI Taxonomy" id="1915356"/>
    <lineage>
        <taxon>Eukaryota</taxon>
        <taxon>Metamonada</taxon>
        <taxon>Parabasalia</taxon>
        <taxon>Tritrichomonadida</taxon>
        <taxon>Tritrichomonadidae</taxon>
        <taxon>Tritrichomonas</taxon>
    </lineage>
</organism>
<comment type="caution">
    <text evidence="5">The sequence shown here is derived from an EMBL/GenBank/DDBJ whole genome shotgun (WGS) entry which is preliminary data.</text>
</comment>
<keyword evidence="6" id="KW-1185">Reference proteome</keyword>
<dbReference type="Pfam" id="PF00076">
    <property type="entry name" value="RRM_1"/>
    <property type="match status" value="2"/>
</dbReference>
<evidence type="ECO:0000259" key="4">
    <source>
        <dbReference type="PROSITE" id="PS50102"/>
    </source>
</evidence>
<feature type="compositionally biased region" description="Low complexity" evidence="3">
    <location>
        <begin position="51"/>
        <end position="73"/>
    </location>
</feature>
<gene>
    <name evidence="5" type="ORF">M9Y10_036234</name>
</gene>
<dbReference type="Gene3D" id="3.30.70.330">
    <property type="match status" value="2"/>
</dbReference>
<dbReference type="Proteomes" id="UP001470230">
    <property type="component" value="Unassembled WGS sequence"/>
</dbReference>
<evidence type="ECO:0000313" key="5">
    <source>
        <dbReference type="EMBL" id="KAK8837699.1"/>
    </source>
</evidence>
<keyword evidence="1 2" id="KW-0694">RNA-binding</keyword>
<evidence type="ECO:0000313" key="6">
    <source>
        <dbReference type="Proteomes" id="UP001470230"/>
    </source>
</evidence>
<dbReference type="SMART" id="SM00360">
    <property type="entry name" value="RRM"/>
    <property type="match status" value="2"/>
</dbReference>
<dbReference type="PANTHER" id="PTHR23189">
    <property type="entry name" value="RNA RECOGNITION MOTIF-CONTAINING"/>
    <property type="match status" value="1"/>
</dbReference>